<dbReference type="PROSITE" id="PS51257">
    <property type="entry name" value="PROKAR_LIPOPROTEIN"/>
    <property type="match status" value="1"/>
</dbReference>
<sequence>MKRIYLAVAALFLGGCTVSKTPVPLNANEPAGVVRLAYNLPPLQTAKVDKFLAQSTASRQCQQWGYASALPYGSDVKTCTTYSGTLCLNTQVVLEYQCRGVSGPQYAGVTSNW</sequence>
<reference evidence="2 3" key="1">
    <citation type="submission" date="2014-09" db="EMBL/GenBank/DDBJ databases">
        <title>Cedecea neteri SSMD04 Genome Sequencing.</title>
        <authorList>
            <person name="Tan J.-Y."/>
        </authorList>
    </citation>
    <scope>NUCLEOTIDE SEQUENCE [LARGE SCALE GENOMIC DNA]</scope>
    <source>
        <strain evidence="2 3">SSMD04</strain>
    </source>
</reference>
<evidence type="ECO:0000256" key="1">
    <source>
        <dbReference type="SAM" id="SignalP"/>
    </source>
</evidence>
<dbReference type="OrthoDB" id="8607336at2"/>
<protein>
    <submittedName>
        <fullName evidence="2">Outer membrane lipoprotein</fullName>
    </submittedName>
</protein>
<dbReference type="Pfam" id="PF13992">
    <property type="entry name" value="YecR"/>
    <property type="match status" value="1"/>
</dbReference>
<evidence type="ECO:0000313" key="3">
    <source>
        <dbReference type="Proteomes" id="UP000029481"/>
    </source>
</evidence>
<proteinExistence type="predicted"/>
<dbReference type="KEGG" id="cnt:JT31_21320"/>
<keyword evidence="2" id="KW-0449">Lipoprotein</keyword>
<keyword evidence="3" id="KW-1185">Reference proteome</keyword>
<dbReference type="InterPro" id="IPR025731">
    <property type="entry name" value="YecR-like"/>
</dbReference>
<dbReference type="Proteomes" id="UP000029481">
    <property type="component" value="Chromosome"/>
</dbReference>
<accession>A0A089Q6Y8</accession>
<gene>
    <name evidence="2" type="ORF">JT31_21320</name>
</gene>
<feature type="signal peptide" evidence="1">
    <location>
        <begin position="1"/>
        <end position="20"/>
    </location>
</feature>
<dbReference type="RefSeq" id="WP_038481702.1">
    <property type="nucleotide sequence ID" value="NZ_CP009451.1"/>
</dbReference>
<name>A0A089Q6Y8_9ENTR</name>
<feature type="chain" id="PRO_5001849146" evidence="1">
    <location>
        <begin position="21"/>
        <end position="113"/>
    </location>
</feature>
<dbReference type="EMBL" id="CP009451">
    <property type="protein sequence ID" value="AIR07061.1"/>
    <property type="molecule type" value="Genomic_DNA"/>
</dbReference>
<keyword evidence="1" id="KW-0732">Signal</keyword>
<evidence type="ECO:0000313" key="2">
    <source>
        <dbReference type="EMBL" id="AIR07061.1"/>
    </source>
</evidence>
<organism evidence="2 3">
    <name type="scientific">Cedecea neteri</name>
    <dbReference type="NCBI Taxonomy" id="158822"/>
    <lineage>
        <taxon>Bacteria</taxon>
        <taxon>Pseudomonadati</taxon>
        <taxon>Pseudomonadota</taxon>
        <taxon>Gammaproteobacteria</taxon>
        <taxon>Enterobacterales</taxon>
        <taxon>Enterobacteriaceae</taxon>
        <taxon>Cedecea</taxon>
    </lineage>
</organism>
<dbReference type="AlphaFoldDB" id="A0A089Q6Y8"/>